<name>A0A6I9X063_9HYME</name>
<evidence type="ECO:0000256" key="10">
    <source>
        <dbReference type="ARBA" id="ARBA00040899"/>
    </source>
</evidence>
<evidence type="ECO:0000256" key="5">
    <source>
        <dbReference type="ARBA" id="ARBA00023069"/>
    </source>
</evidence>
<proteinExistence type="inferred from homology"/>
<evidence type="ECO:0000256" key="2">
    <source>
        <dbReference type="ARBA" id="ARBA00022490"/>
    </source>
</evidence>
<evidence type="ECO:0000313" key="15">
    <source>
        <dbReference type="Proteomes" id="UP000504615"/>
    </source>
</evidence>
<evidence type="ECO:0000313" key="16">
    <source>
        <dbReference type="RefSeq" id="XP_011645866.2"/>
    </source>
</evidence>
<evidence type="ECO:0000256" key="13">
    <source>
        <dbReference type="SAM" id="Phobius"/>
    </source>
</evidence>
<keyword evidence="6" id="KW-0206">Cytoskeleton</keyword>
<dbReference type="GO" id="GO:0070286">
    <property type="term" value="P:axonemal dynein complex assembly"/>
    <property type="evidence" value="ECO:0007669"/>
    <property type="project" value="InterPro"/>
</dbReference>
<keyword evidence="5" id="KW-0969">Cilium</keyword>
<evidence type="ECO:0000256" key="11">
    <source>
        <dbReference type="ARBA" id="ARBA00041517"/>
    </source>
</evidence>
<dbReference type="OrthoDB" id="8434295at2759"/>
<dbReference type="GO" id="GO:0005858">
    <property type="term" value="C:axonemal dynein complex"/>
    <property type="evidence" value="ECO:0007669"/>
    <property type="project" value="InterPro"/>
</dbReference>
<evidence type="ECO:0000256" key="7">
    <source>
        <dbReference type="ARBA" id="ARBA00023273"/>
    </source>
</evidence>
<keyword evidence="15" id="KW-1185">Reference proteome</keyword>
<dbReference type="GeneID" id="105432657"/>
<dbReference type="InterPro" id="IPR039750">
    <property type="entry name" value="DRC1/DRC2"/>
</dbReference>
<keyword evidence="13" id="KW-1133">Transmembrane helix</keyword>
<dbReference type="Pfam" id="PF14772">
    <property type="entry name" value="NYD-SP28"/>
    <property type="match status" value="1"/>
</dbReference>
<dbReference type="GO" id="GO:0003352">
    <property type="term" value="P:regulation of cilium movement"/>
    <property type="evidence" value="ECO:0007669"/>
    <property type="project" value="TreeGrafter"/>
</dbReference>
<evidence type="ECO:0000256" key="12">
    <source>
        <dbReference type="ARBA" id="ARBA00045865"/>
    </source>
</evidence>
<dbReference type="PANTHER" id="PTHR21625">
    <property type="entry name" value="NYD-SP28 PROTEIN"/>
    <property type="match status" value="1"/>
</dbReference>
<dbReference type="AlphaFoldDB" id="A0A6I9X063"/>
<evidence type="ECO:0000256" key="1">
    <source>
        <dbReference type="ARBA" id="ARBA00004611"/>
    </source>
</evidence>
<evidence type="ECO:0000256" key="9">
    <source>
        <dbReference type="ARBA" id="ARBA00038424"/>
    </source>
</evidence>
<evidence type="ECO:0000256" key="6">
    <source>
        <dbReference type="ARBA" id="ARBA00023212"/>
    </source>
</evidence>
<feature type="transmembrane region" description="Helical" evidence="13">
    <location>
        <begin position="408"/>
        <end position="426"/>
    </location>
</feature>
<protein>
    <recommendedName>
        <fullName evidence="10">Dynein regulatory complex subunit 2</fullName>
    </recommendedName>
    <alternativeName>
        <fullName evidence="11">Coiled-coil domain-containing protein 65</fullName>
    </alternativeName>
</protein>
<feature type="domain" description="Dynein regulatory complex protein 1/2 N-terminal" evidence="14">
    <location>
        <begin position="37"/>
        <end position="134"/>
    </location>
</feature>
<dbReference type="GO" id="GO:0060285">
    <property type="term" value="P:cilium-dependent cell motility"/>
    <property type="evidence" value="ECO:0007669"/>
    <property type="project" value="TreeGrafter"/>
</dbReference>
<keyword evidence="13" id="KW-0812">Transmembrane</keyword>
<evidence type="ECO:0000256" key="4">
    <source>
        <dbReference type="ARBA" id="ARBA00023054"/>
    </source>
</evidence>
<keyword evidence="7" id="KW-0966">Cell projection</keyword>
<dbReference type="KEGG" id="pbar:105432657"/>
<evidence type="ECO:0000256" key="3">
    <source>
        <dbReference type="ARBA" id="ARBA00022846"/>
    </source>
</evidence>
<keyword evidence="3" id="KW-0282">Flagellum</keyword>
<keyword evidence="13" id="KW-0472">Membrane</keyword>
<reference evidence="16" key="1">
    <citation type="submission" date="2025-08" db="UniProtKB">
        <authorList>
            <consortium name="RefSeq"/>
        </authorList>
    </citation>
    <scope>IDENTIFICATION</scope>
</reference>
<dbReference type="PANTHER" id="PTHR21625:SF0">
    <property type="entry name" value="DYNEIN REGULATORY COMPLEX SUBUNIT 2"/>
    <property type="match status" value="1"/>
</dbReference>
<comment type="function">
    <text evidence="12">Component of the nexin-dynein regulatory complex (N-DRC), a key regulator of ciliary/flagellar motility which maintains the alignment and integrity of the distal axoneme and regulates microtubule sliding in motile axonemes. Plays a critical role in the assembly of N-DRC and also stabilizes the assembly of multiple inner dynein arms and radial spokes. Coassembles with DRC1 to form a central scaffold needed for assembly of the N-DRC and its attachment to the outer doublet microtubules.</text>
</comment>
<evidence type="ECO:0000259" key="14">
    <source>
        <dbReference type="Pfam" id="PF14772"/>
    </source>
</evidence>
<comment type="subcellular location">
    <subcellularLocation>
        <location evidence="1">Cytoplasm</location>
        <location evidence="1">Cytoskeleton</location>
        <location evidence="1">Flagellum axoneme</location>
    </subcellularLocation>
    <subcellularLocation>
        <location evidence="8">Cytoplasm</location>
        <location evidence="8">Cytoskeleton</location>
        <location evidence="8">Flagellum basal body</location>
    </subcellularLocation>
</comment>
<accession>A0A6I9X063</accession>
<gene>
    <name evidence="16" type="primary">LOC105432657</name>
</gene>
<keyword evidence="4" id="KW-0175">Coiled coil</keyword>
<evidence type="ECO:0000256" key="8">
    <source>
        <dbReference type="ARBA" id="ARBA00037841"/>
    </source>
</evidence>
<dbReference type="Proteomes" id="UP000504615">
    <property type="component" value="Unplaced"/>
</dbReference>
<dbReference type="RefSeq" id="XP_011645866.2">
    <property type="nucleotide sequence ID" value="XM_011647564.2"/>
</dbReference>
<comment type="similarity">
    <text evidence="9">Belongs to the DRC2 family.</text>
</comment>
<dbReference type="InterPro" id="IPR039505">
    <property type="entry name" value="DRC1/2_N"/>
</dbReference>
<sequence length="502" mass="60083">MRTIFYSSKNAKKKKSKGSKLARMSDEERARYLQYRAELELEVKRRKQQLIAAFTKNKLKREEAFSRLNTAKINEQWRFILRRIKCKELHEDVKYLWNNFDRMIKTKDLVIQRLYSELEAADVNHRRLQEAHIQMMDLIIGKIVSINLYYLYQLLIINIIGRYKQKCIHLHESFAHERNRVISDETNKLNRVRKNLEQHCDQLQNIIFGQDKKIENILMQTKIQNAVNIYNIVYLKEDALSRLMHYVSNEVEELWRQLSETIIEYEINTGDKRKQYEYLKEQDDAHRADVARYPRLQVQLQGMIKNLKQDIHVLSQKRKQRITEMNNQIVHMRKRAKNLRQMFSVNQVLDATQLKKLTIINTSVLKKLQRISDKGSSLLSLLRRCSSLEPFSLTVQKYTLRDTGSRRAFINCVSIVQYVLCVYVYIQLLKKVKYNYLQMSEPFDKLDKFWEQYNYIKSDNIFMKKECVNLSFENKQLRNTLRTYLLTVSKIPTARPLISTSV</sequence>
<keyword evidence="2" id="KW-0963">Cytoplasm</keyword>
<organism evidence="15 16">
    <name type="scientific">Pogonomyrmex barbatus</name>
    <name type="common">red harvester ant</name>
    <dbReference type="NCBI Taxonomy" id="144034"/>
    <lineage>
        <taxon>Eukaryota</taxon>
        <taxon>Metazoa</taxon>
        <taxon>Ecdysozoa</taxon>
        <taxon>Arthropoda</taxon>
        <taxon>Hexapoda</taxon>
        <taxon>Insecta</taxon>
        <taxon>Pterygota</taxon>
        <taxon>Neoptera</taxon>
        <taxon>Endopterygota</taxon>
        <taxon>Hymenoptera</taxon>
        <taxon>Apocrita</taxon>
        <taxon>Aculeata</taxon>
        <taxon>Formicoidea</taxon>
        <taxon>Formicidae</taxon>
        <taxon>Myrmicinae</taxon>
        <taxon>Pogonomyrmex</taxon>
    </lineage>
</organism>